<proteinExistence type="predicted"/>
<dbReference type="EMBL" id="JBHUEQ010000023">
    <property type="protein sequence ID" value="MFD1746223.1"/>
    <property type="molecule type" value="Genomic_DNA"/>
</dbReference>
<protein>
    <recommendedName>
        <fullName evidence="3">AraC family transcriptional regulator</fullName>
    </recommendedName>
</protein>
<comment type="caution">
    <text evidence="1">The sequence shown here is derived from an EMBL/GenBank/DDBJ whole genome shotgun (WGS) entry which is preliminary data.</text>
</comment>
<organism evidence="1 2">
    <name type="scientific">Rhizobium helianthi</name>
    <dbReference type="NCBI Taxonomy" id="1132695"/>
    <lineage>
        <taxon>Bacteria</taxon>
        <taxon>Pseudomonadati</taxon>
        <taxon>Pseudomonadota</taxon>
        <taxon>Alphaproteobacteria</taxon>
        <taxon>Hyphomicrobiales</taxon>
        <taxon>Rhizobiaceae</taxon>
        <taxon>Rhizobium/Agrobacterium group</taxon>
        <taxon>Rhizobium</taxon>
    </lineage>
</organism>
<reference evidence="2" key="1">
    <citation type="journal article" date="2019" name="Int. J. Syst. Evol. Microbiol.">
        <title>The Global Catalogue of Microorganisms (GCM) 10K type strain sequencing project: providing services to taxonomists for standard genome sequencing and annotation.</title>
        <authorList>
            <consortium name="The Broad Institute Genomics Platform"/>
            <consortium name="The Broad Institute Genome Sequencing Center for Infectious Disease"/>
            <person name="Wu L."/>
            <person name="Ma J."/>
        </authorList>
    </citation>
    <scope>NUCLEOTIDE SEQUENCE [LARGE SCALE GENOMIC DNA]</scope>
    <source>
        <strain evidence="2">CG52</strain>
    </source>
</reference>
<sequence length="213" mass="23783">MFASRTIQADNFRSPEIYAEAPLKRIASTYRDVEQLAGSTDGWLIRAQQIGAGRFEASSKTLVIGQLHITEEYVNLAVSQDTVSPQNRTSLIFPLESECGWRVNGQQHQGQVVALRQGETELFVTPGNRSRLLHVEMPFDRFSPSDDDIAIAPASTADEALRDWLLSLLHNPSDGLDIATEDVAMLEFLLTMKLEECSSRVRQQRRGLLSHGE</sequence>
<evidence type="ECO:0000313" key="1">
    <source>
        <dbReference type="EMBL" id="MFD1746223.1"/>
    </source>
</evidence>
<accession>A0ABW4M455</accession>
<gene>
    <name evidence="1" type="ORF">ACFSE1_12185</name>
</gene>
<keyword evidence="2" id="KW-1185">Reference proteome</keyword>
<dbReference type="Proteomes" id="UP001597322">
    <property type="component" value="Unassembled WGS sequence"/>
</dbReference>
<dbReference type="RefSeq" id="WP_377401441.1">
    <property type="nucleotide sequence ID" value="NZ_JBHUEQ010000023.1"/>
</dbReference>
<evidence type="ECO:0008006" key="3">
    <source>
        <dbReference type="Google" id="ProtNLM"/>
    </source>
</evidence>
<name>A0ABW4M455_9HYPH</name>
<evidence type="ECO:0000313" key="2">
    <source>
        <dbReference type="Proteomes" id="UP001597322"/>
    </source>
</evidence>
<feature type="non-terminal residue" evidence="1">
    <location>
        <position position="213"/>
    </location>
</feature>